<sequence length="39" mass="4389">MPTNLNLVPTCPQKVAEIRQIRRKPNTQSSSSIARRALL</sequence>
<reference evidence="2" key="1">
    <citation type="submission" date="2018-02" db="EMBL/GenBank/DDBJ databases">
        <title>Rhizophora mucronata_Transcriptome.</title>
        <authorList>
            <person name="Meera S.P."/>
            <person name="Sreeshan A."/>
            <person name="Augustine A."/>
        </authorList>
    </citation>
    <scope>NUCLEOTIDE SEQUENCE</scope>
    <source>
        <tissue evidence="2">Leaf</tissue>
    </source>
</reference>
<name>A0A2P2N4R3_RHIMU</name>
<evidence type="ECO:0000256" key="1">
    <source>
        <dbReference type="SAM" id="MobiDB-lite"/>
    </source>
</evidence>
<accession>A0A2P2N4R3</accession>
<protein>
    <submittedName>
        <fullName evidence="2">Uncharacterized protein</fullName>
    </submittedName>
</protein>
<evidence type="ECO:0000313" key="2">
    <source>
        <dbReference type="EMBL" id="MBX37448.1"/>
    </source>
</evidence>
<feature type="region of interest" description="Disordered" evidence="1">
    <location>
        <begin position="20"/>
        <end position="39"/>
    </location>
</feature>
<dbReference type="EMBL" id="GGEC01056964">
    <property type="protein sequence ID" value="MBX37448.1"/>
    <property type="molecule type" value="Transcribed_RNA"/>
</dbReference>
<dbReference type="AlphaFoldDB" id="A0A2P2N4R3"/>
<organism evidence="2">
    <name type="scientific">Rhizophora mucronata</name>
    <name type="common">Asiatic mangrove</name>
    <dbReference type="NCBI Taxonomy" id="61149"/>
    <lineage>
        <taxon>Eukaryota</taxon>
        <taxon>Viridiplantae</taxon>
        <taxon>Streptophyta</taxon>
        <taxon>Embryophyta</taxon>
        <taxon>Tracheophyta</taxon>
        <taxon>Spermatophyta</taxon>
        <taxon>Magnoliopsida</taxon>
        <taxon>eudicotyledons</taxon>
        <taxon>Gunneridae</taxon>
        <taxon>Pentapetalae</taxon>
        <taxon>rosids</taxon>
        <taxon>fabids</taxon>
        <taxon>Malpighiales</taxon>
        <taxon>Rhizophoraceae</taxon>
        <taxon>Rhizophora</taxon>
    </lineage>
</organism>
<proteinExistence type="predicted"/>